<dbReference type="InterPro" id="IPR000863">
    <property type="entry name" value="Sulfotransferase_dom"/>
</dbReference>
<evidence type="ECO:0000256" key="1">
    <source>
        <dbReference type="ARBA" id="ARBA00005771"/>
    </source>
</evidence>
<proteinExistence type="inferred from homology"/>
<gene>
    <name evidence="4" type="ORF">HLB09_02770</name>
</gene>
<dbReference type="Proteomes" id="UP000555552">
    <property type="component" value="Unassembled WGS sequence"/>
</dbReference>
<dbReference type="RefSeq" id="WP_171201885.1">
    <property type="nucleotide sequence ID" value="NZ_BAAANP010000005.1"/>
</dbReference>
<evidence type="ECO:0000259" key="3">
    <source>
        <dbReference type="Pfam" id="PF00685"/>
    </source>
</evidence>
<evidence type="ECO:0000256" key="2">
    <source>
        <dbReference type="ARBA" id="ARBA00022679"/>
    </source>
</evidence>
<dbReference type="EMBL" id="JABEMA010000017">
    <property type="protein sequence ID" value="NNH22028.1"/>
    <property type="molecule type" value="Genomic_DNA"/>
</dbReference>
<keyword evidence="2 4" id="KW-0808">Transferase</keyword>
<dbReference type="Gene3D" id="3.40.50.300">
    <property type="entry name" value="P-loop containing nucleotide triphosphate hydrolases"/>
    <property type="match status" value="1"/>
</dbReference>
<reference evidence="4 5" key="1">
    <citation type="submission" date="2020-05" db="EMBL/GenBank/DDBJ databases">
        <title>MicrobeNet Type strains.</title>
        <authorList>
            <person name="Nicholson A.C."/>
        </authorList>
    </citation>
    <scope>NUCLEOTIDE SEQUENCE [LARGE SCALE GENOMIC DNA]</scope>
    <source>
        <strain evidence="4 5">JCM 14547</strain>
    </source>
</reference>
<comment type="similarity">
    <text evidence="1">Belongs to the sulfotransferase 1 family.</text>
</comment>
<evidence type="ECO:0000313" key="5">
    <source>
        <dbReference type="Proteomes" id="UP000555552"/>
    </source>
</evidence>
<dbReference type="GO" id="GO:0008146">
    <property type="term" value="F:sulfotransferase activity"/>
    <property type="evidence" value="ECO:0007669"/>
    <property type="project" value="InterPro"/>
</dbReference>
<protein>
    <submittedName>
        <fullName evidence="4">Sulfotransferase domain-containing protein</fullName>
    </submittedName>
</protein>
<comment type="caution">
    <text evidence="4">The sequence shown here is derived from an EMBL/GenBank/DDBJ whole genome shotgun (WGS) entry which is preliminary data.</text>
</comment>
<dbReference type="PANTHER" id="PTHR11783">
    <property type="entry name" value="SULFOTRANSFERASE SULT"/>
    <property type="match status" value="1"/>
</dbReference>
<accession>A0A849BWW8</accession>
<dbReference type="SUPFAM" id="SSF52540">
    <property type="entry name" value="P-loop containing nucleoside triphosphate hydrolases"/>
    <property type="match status" value="1"/>
</dbReference>
<dbReference type="InterPro" id="IPR027417">
    <property type="entry name" value="P-loop_NTPase"/>
</dbReference>
<feature type="domain" description="Sulfotransferase" evidence="3">
    <location>
        <begin position="26"/>
        <end position="282"/>
    </location>
</feature>
<dbReference type="Pfam" id="PF00685">
    <property type="entry name" value="Sulfotransfer_1"/>
    <property type="match status" value="1"/>
</dbReference>
<evidence type="ECO:0000313" key="4">
    <source>
        <dbReference type="EMBL" id="NNH22028.1"/>
    </source>
</evidence>
<sequence>MEAPLRYRSDDEDSGRWDGVPLRAGDVVVSTRSKHGTTWVQAVLLHLLHGPGPLPDRLPVLAPWVDHLVEPVDALAARLAAQDHRRVLKTHTPLDGVPLVEGVTYVVAARHPLDAAVSLFHQGANLDRAALARLSGAPRPDAGPARERPPLTEWLARWVDDAPDPRAALDSLPGVALHLTDAWARRTGPHDVALVHYADLLADLPGEVRRLADRLGVDASPDEVRAVAAATTLGAMRERADEVAPDAGVLLDRRAFFRGGRSGDGRAAAPADVLARYDARARELLPDDLRAWLHR</sequence>
<organism evidence="4 5">
    <name type="scientific">Pseudokineococcus marinus</name>
    <dbReference type="NCBI Taxonomy" id="351215"/>
    <lineage>
        <taxon>Bacteria</taxon>
        <taxon>Bacillati</taxon>
        <taxon>Actinomycetota</taxon>
        <taxon>Actinomycetes</taxon>
        <taxon>Kineosporiales</taxon>
        <taxon>Kineosporiaceae</taxon>
        <taxon>Pseudokineococcus</taxon>
    </lineage>
</organism>
<keyword evidence="5" id="KW-1185">Reference proteome</keyword>
<dbReference type="AlphaFoldDB" id="A0A849BWW8"/>
<name>A0A849BWW8_9ACTN</name>